<feature type="domain" description="Ribosome maturation factor RimM PRC barrel" evidence="7">
    <location>
        <begin position="111"/>
        <end position="170"/>
    </location>
</feature>
<evidence type="ECO:0000256" key="3">
    <source>
        <dbReference type="ARBA" id="ARBA00022552"/>
    </source>
</evidence>
<dbReference type="GO" id="GO:0005737">
    <property type="term" value="C:cytoplasm"/>
    <property type="evidence" value="ECO:0007669"/>
    <property type="project" value="UniProtKB-SubCell"/>
</dbReference>
<dbReference type="GO" id="GO:0043022">
    <property type="term" value="F:ribosome binding"/>
    <property type="evidence" value="ECO:0007669"/>
    <property type="project" value="InterPro"/>
</dbReference>
<name>A0A2A2GC43_9BACT</name>
<dbReference type="InterPro" id="IPR056792">
    <property type="entry name" value="PRC_RimM"/>
</dbReference>
<keyword evidence="1 5" id="KW-0963">Cytoplasm</keyword>
<dbReference type="HAMAP" id="MF_00014">
    <property type="entry name" value="Ribosome_mat_RimM"/>
    <property type="match status" value="1"/>
</dbReference>
<evidence type="ECO:0000256" key="2">
    <source>
        <dbReference type="ARBA" id="ARBA00022517"/>
    </source>
</evidence>
<dbReference type="InterPro" id="IPR011961">
    <property type="entry name" value="RimM"/>
</dbReference>
<reference evidence="8 9" key="1">
    <citation type="submission" date="2017-08" db="EMBL/GenBank/DDBJ databases">
        <title>Aliifodinibius alkalisoli sp. nov., isolated from saline alkaline soil.</title>
        <authorList>
            <person name="Liu D."/>
            <person name="Zhang G."/>
        </authorList>
    </citation>
    <scope>NUCLEOTIDE SEQUENCE [LARGE SCALE GENOMIC DNA]</scope>
    <source>
        <strain evidence="8 9">WN023</strain>
    </source>
</reference>
<comment type="domain">
    <text evidence="5">The PRC barrel domain binds ribosomal protein uS19.</text>
</comment>
<organism evidence="8 9">
    <name type="scientific">Fodinibius salipaludis</name>
    <dbReference type="NCBI Taxonomy" id="2032627"/>
    <lineage>
        <taxon>Bacteria</taxon>
        <taxon>Pseudomonadati</taxon>
        <taxon>Balneolota</taxon>
        <taxon>Balneolia</taxon>
        <taxon>Balneolales</taxon>
        <taxon>Balneolaceae</taxon>
        <taxon>Fodinibius</taxon>
    </lineage>
</organism>
<sequence>MLEPVENQYEKIGYISRSHGVQGEVLIIPDIYAPTLFDVLDLVRIETARGDLVPARVESVRVQEKNNRLSFFVKFEHVTDRTQAENLKNSSVYADREIVESLLDTDTLPLDLTSFAILSDGQSIGKVQEMLENPAHPILQVVTNEQEQLLIPIVDEYVADIDEEAKQIQCKNLDQLKGI</sequence>
<comment type="subunit">
    <text evidence="5">Binds ribosomal protein uS19.</text>
</comment>
<evidence type="ECO:0000313" key="8">
    <source>
        <dbReference type="EMBL" id="PAU95276.1"/>
    </source>
</evidence>
<keyword evidence="4 5" id="KW-0143">Chaperone</keyword>
<keyword evidence="2 5" id="KW-0690">Ribosome biogenesis</keyword>
<dbReference type="Gene3D" id="2.40.30.60">
    <property type="entry name" value="RimM"/>
    <property type="match status" value="1"/>
</dbReference>
<dbReference type="Pfam" id="PF01782">
    <property type="entry name" value="RimM"/>
    <property type="match status" value="1"/>
</dbReference>
<dbReference type="InterPro" id="IPR036976">
    <property type="entry name" value="RimM_N_sf"/>
</dbReference>
<dbReference type="InterPro" id="IPR011033">
    <property type="entry name" value="PRC_barrel-like_sf"/>
</dbReference>
<accession>A0A2A2GC43</accession>
<comment type="caution">
    <text evidence="8">The sequence shown here is derived from an EMBL/GenBank/DDBJ whole genome shotgun (WGS) entry which is preliminary data.</text>
</comment>
<dbReference type="PANTHER" id="PTHR33692">
    <property type="entry name" value="RIBOSOME MATURATION FACTOR RIMM"/>
    <property type="match status" value="1"/>
</dbReference>
<evidence type="ECO:0000259" key="6">
    <source>
        <dbReference type="Pfam" id="PF01782"/>
    </source>
</evidence>
<dbReference type="NCBIfam" id="TIGR02273">
    <property type="entry name" value="16S_RimM"/>
    <property type="match status" value="1"/>
</dbReference>
<dbReference type="OrthoDB" id="9810331at2"/>
<evidence type="ECO:0000313" key="9">
    <source>
        <dbReference type="Proteomes" id="UP000218831"/>
    </source>
</evidence>
<dbReference type="AlphaFoldDB" id="A0A2A2GC43"/>
<comment type="function">
    <text evidence="5">An accessory protein needed during the final step in the assembly of 30S ribosomal subunit, possibly for assembly of the head region. Essential for efficient processing of 16S rRNA. May be needed both before and after RbfA during the maturation of 16S rRNA. It has affinity for free ribosomal 30S subunits but not for 70S ribosomes.</text>
</comment>
<dbReference type="Proteomes" id="UP000218831">
    <property type="component" value="Unassembled WGS sequence"/>
</dbReference>
<comment type="subcellular location">
    <subcellularLocation>
        <location evidence="5">Cytoplasm</location>
    </subcellularLocation>
</comment>
<dbReference type="PANTHER" id="PTHR33692:SF1">
    <property type="entry name" value="RIBOSOME MATURATION FACTOR RIMM"/>
    <property type="match status" value="1"/>
</dbReference>
<evidence type="ECO:0000256" key="5">
    <source>
        <dbReference type="HAMAP-Rule" id="MF_00014"/>
    </source>
</evidence>
<keyword evidence="3 5" id="KW-0698">rRNA processing</keyword>
<dbReference type="GO" id="GO:0042274">
    <property type="term" value="P:ribosomal small subunit biogenesis"/>
    <property type="evidence" value="ECO:0007669"/>
    <property type="project" value="UniProtKB-UniRule"/>
</dbReference>
<evidence type="ECO:0000259" key="7">
    <source>
        <dbReference type="Pfam" id="PF24986"/>
    </source>
</evidence>
<dbReference type="Pfam" id="PF24986">
    <property type="entry name" value="PRC_RimM"/>
    <property type="match status" value="1"/>
</dbReference>
<dbReference type="GO" id="GO:0005840">
    <property type="term" value="C:ribosome"/>
    <property type="evidence" value="ECO:0007669"/>
    <property type="project" value="InterPro"/>
</dbReference>
<comment type="similarity">
    <text evidence="5">Belongs to the RimM family.</text>
</comment>
<feature type="domain" description="RimM N-terminal" evidence="6">
    <location>
        <begin position="12"/>
        <end position="97"/>
    </location>
</feature>
<dbReference type="EMBL" id="NSKE01000002">
    <property type="protein sequence ID" value="PAU95276.1"/>
    <property type="molecule type" value="Genomic_DNA"/>
</dbReference>
<evidence type="ECO:0000256" key="1">
    <source>
        <dbReference type="ARBA" id="ARBA00022490"/>
    </source>
</evidence>
<dbReference type="RefSeq" id="WP_095605402.1">
    <property type="nucleotide sequence ID" value="NZ_NSKE01000002.1"/>
</dbReference>
<dbReference type="SUPFAM" id="SSF50447">
    <property type="entry name" value="Translation proteins"/>
    <property type="match status" value="1"/>
</dbReference>
<dbReference type="GO" id="GO:0006364">
    <property type="term" value="P:rRNA processing"/>
    <property type="evidence" value="ECO:0007669"/>
    <property type="project" value="UniProtKB-UniRule"/>
</dbReference>
<proteinExistence type="inferred from homology"/>
<dbReference type="InterPro" id="IPR002676">
    <property type="entry name" value="RimM_N"/>
</dbReference>
<dbReference type="Gene3D" id="2.30.30.240">
    <property type="entry name" value="PRC-barrel domain"/>
    <property type="match status" value="1"/>
</dbReference>
<dbReference type="InterPro" id="IPR009000">
    <property type="entry name" value="Transl_B-barrel_sf"/>
</dbReference>
<keyword evidence="9" id="KW-1185">Reference proteome</keyword>
<gene>
    <name evidence="5 8" type="primary">rimM</name>
    <name evidence="8" type="ORF">CK503_03510</name>
</gene>
<dbReference type="SUPFAM" id="SSF50346">
    <property type="entry name" value="PRC-barrel domain"/>
    <property type="match status" value="1"/>
</dbReference>
<protein>
    <recommendedName>
        <fullName evidence="5">Ribosome maturation factor RimM</fullName>
    </recommendedName>
</protein>
<evidence type="ECO:0000256" key="4">
    <source>
        <dbReference type="ARBA" id="ARBA00023186"/>
    </source>
</evidence>